<dbReference type="Pfam" id="PF13361">
    <property type="entry name" value="UvrD_C"/>
    <property type="match status" value="1"/>
</dbReference>
<evidence type="ECO:0000256" key="10">
    <source>
        <dbReference type="ARBA" id="ARBA00023204"/>
    </source>
</evidence>
<evidence type="ECO:0000256" key="16">
    <source>
        <dbReference type="SAM" id="MobiDB-lite"/>
    </source>
</evidence>
<keyword evidence="2" id="KW-0540">Nuclease</keyword>
<feature type="compositionally biased region" description="Basic and acidic residues" evidence="16">
    <location>
        <begin position="672"/>
        <end position="683"/>
    </location>
</feature>
<evidence type="ECO:0000256" key="6">
    <source>
        <dbReference type="ARBA" id="ARBA00022806"/>
    </source>
</evidence>
<dbReference type="CDD" id="cd17932">
    <property type="entry name" value="DEXQc_UvrD"/>
    <property type="match status" value="1"/>
</dbReference>
<dbReference type="EMBL" id="PFBD01000020">
    <property type="protein sequence ID" value="PIR87030.1"/>
    <property type="molecule type" value="Genomic_DNA"/>
</dbReference>
<evidence type="ECO:0000256" key="2">
    <source>
        <dbReference type="ARBA" id="ARBA00022722"/>
    </source>
</evidence>
<dbReference type="PROSITE" id="PS51217">
    <property type="entry name" value="UVRD_HELICASE_CTER"/>
    <property type="match status" value="1"/>
</dbReference>
<dbReference type="InterPro" id="IPR014017">
    <property type="entry name" value="DNA_helicase_UvrD-like_C"/>
</dbReference>
<evidence type="ECO:0000256" key="8">
    <source>
        <dbReference type="ARBA" id="ARBA00022840"/>
    </source>
</evidence>
<comment type="catalytic activity">
    <reaction evidence="14">
        <text>ATP + H2O = ADP + phosphate + H(+)</text>
        <dbReference type="Rhea" id="RHEA:13065"/>
        <dbReference type="ChEBI" id="CHEBI:15377"/>
        <dbReference type="ChEBI" id="CHEBI:15378"/>
        <dbReference type="ChEBI" id="CHEBI:30616"/>
        <dbReference type="ChEBI" id="CHEBI:43474"/>
        <dbReference type="ChEBI" id="CHEBI:456216"/>
        <dbReference type="EC" id="5.6.2.4"/>
    </reaction>
</comment>
<evidence type="ECO:0000256" key="13">
    <source>
        <dbReference type="ARBA" id="ARBA00034808"/>
    </source>
</evidence>
<feature type="region of interest" description="Disordered" evidence="16">
    <location>
        <begin position="664"/>
        <end position="683"/>
    </location>
</feature>
<dbReference type="InterPro" id="IPR011604">
    <property type="entry name" value="PDDEXK-like_dom_sf"/>
</dbReference>
<organism evidence="19 20">
    <name type="scientific">Candidatus Harrisonbacteria bacterium CG10_big_fil_rev_8_21_14_0_10_49_15</name>
    <dbReference type="NCBI Taxonomy" id="1974587"/>
    <lineage>
        <taxon>Bacteria</taxon>
        <taxon>Candidatus Harrisoniibacteriota</taxon>
    </lineage>
</organism>
<dbReference type="SUPFAM" id="SSF52540">
    <property type="entry name" value="P-loop containing nucleoside triphosphate hydrolases"/>
    <property type="match status" value="1"/>
</dbReference>
<keyword evidence="3 15" id="KW-0547">Nucleotide-binding</keyword>
<keyword evidence="9" id="KW-0238">DNA-binding</keyword>
<dbReference type="GO" id="GO:0043138">
    <property type="term" value="F:3'-5' DNA helicase activity"/>
    <property type="evidence" value="ECO:0007669"/>
    <property type="project" value="UniProtKB-EC"/>
</dbReference>
<keyword evidence="4" id="KW-0227">DNA damage</keyword>
<comment type="caution">
    <text evidence="19">The sequence shown here is derived from an EMBL/GenBank/DDBJ whole genome shotgun (WGS) entry which is preliminary data.</text>
</comment>
<evidence type="ECO:0000256" key="11">
    <source>
        <dbReference type="ARBA" id="ARBA00023235"/>
    </source>
</evidence>
<name>A0A2H0UKW9_9BACT</name>
<gene>
    <name evidence="19" type="ORF">COU11_02255</name>
</gene>
<dbReference type="Gene3D" id="1.10.486.10">
    <property type="entry name" value="PCRA, domain 4"/>
    <property type="match status" value="1"/>
</dbReference>
<evidence type="ECO:0000256" key="12">
    <source>
        <dbReference type="ARBA" id="ARBA00034617"/>
    </source>
</evidence>
<dbReference type="InterPro" id="IPR014016">
    <property type="entry name" value="UvrD-like_ATP-bd"/>
</dbReference>
<dbReference type="Gene3D" id="3.40.50.300">
    <property type="entry name" value="P-loop containing nucleotide triphosphate hydrolases"/>
    <property type="match status" value="2"/>
</dbReference>
<dbReference type="PANTHER" id="PTHR11070:SF2">
    <property type="entry name" value="ATP-DEPENDENT DNA HELICASE SRS2"/>
    <property type="match status" value="1"/>
</dbReference>
<dbReference type="GO" id="GO:0004527">
    <property type="term" value="F:exonuclease activity"/>
    <property type="evidence" value="ECO:0007669"/>
    <property type="project" value="UniProtKB-KW"/>
</dbReference>
<feature type="domain" description="UvrD-like helicase C-terminal" evidence="18">
    <location>
        <begin position="331"/>
        <end position="612"/>
    </location>
</feature>
<evidence type="ECO:0000256" key="15">
    <source>
        <dbReference type="PROSITE-ProRule" id="PRU00560"/>
    </source>
</evidence>
<protein>
    <recommendedName>
        <fullName evidence="13">DNA 3'-5' helicase</fullName>
        <ecNumber evidence="13">5.6.2.4</ecNumber>
    </recommendedName>
</protein>
<dbReference type="Gene3D" id="1.10.10.160">
    <property type="match status" value="1"/>
</dbReference>
<evidence type="ECO:0000256" key="3">
    <source>
        <dbReference type="ARBA" id="ARBA00022741"/>
    </source>
</evidence>
<dbReference type="InterPro" id="IPR013986">
    <property type="entry name" value="DExx_box_DNA_helicase_dom_sf"/>
</dbReference>
<dbReference type="Gene3D" id="3.90.320.10">
    <property type="match status" value="1"/>
</dbReference>
<keyword evidence="6 15" id="KW-0347">Helicase</keyword>
<evidence type="ECO:0000256" key="9">
    <source>
        <dbReference type="ARBA" id="ARBA00023125"/>
    </source>
</evidence>
<evidence type="ECO:0000256" key="4">
    <source>
        <dbReference type="ARBA" id="ARBA00022763"/>
    </source>
</evidence>
<dbReference type="AlphaFoldDB" id="A0A2H0UKW9"/>
<comment type="catalytic activity">
    <reaction evidence="12">
        <text>Couples ATP hydrolysis with the unwinding of duplex DNA by translocating in the 3'-5' direction.</text>
        <dbReference type="EC" id="5.6.2.4"/>
    </reaction>
</comment>
<dbReference type="EC" id="5.6.2.4" evidence="13"/>
<dbReference type="Pfam" id="PF12705">
    <property type="entry name" value="PDDEXK_1"/>
    <property type="match status" value="1"/>
</dbReference>
<keyword evidence="7" id="KW-0269">Exonuclease</keyword>
<dbReference type="PANTHER" id="PTHR11070">
    <property type="entry name" value="UVRD / RECB / PCRA DNA HELICASE FAMILY MEMBER"/>
    <property type="match status" value="1"/>
</dbReference>
<evidence type="ECO:0000256" key="14">
    <source>
        <dbReference type="ARBA" id="ARBA00048988"/>
    </source>
</evidence>
<dbReference type="InterPro" id="IPR038726">
    <property type="entry name" value="PDDEXK_AddAB-type"/>
</dbReference>
<feature type="binding site" evidence="15">
    <location>
        <begin position="29"/>
        <end position="36"/>
    </location>
    <ligand>
        <name>ATP</name>
        <dbReference type="ChEBI" id="CHEBI:30616"/>
    </ligand>
</feature>
<keyword evidence="5 15" id="KW-0378">Hydrolase</keyword>
<dbReference type="GO" id="GO:0003677">
    <property type="term" value="F:DNA binding"/>
    <property type="evidence" value="ECO:0007669"/>
    <property type="project" value="UniProtKB-KW"/>
</dbReference>
<dbReference type="InterPro" id="IPR000212">
    <property type="entry name" value="DNA_helicase_UvrD/REP"/>
</dbReference>
<evidence type="ECO:0000313" key="19">
    <source>
        <dbReference type="EMBL" id="PIR87030.1"/>
    </source>
</evidence>
<evidence type="ECO:0000256" key="5">
    <source>
        <dbReference type="ARBA" id="ARBA00022801"/>
    </source>
</evidence>
<comment type="similarity">
    <text evidence="1">Belongs to the helicase family. UvrD subfamily.</text>
</comment>
<keyword evidence="11" id="KW-0413">Isomerase</keyword>
<evidence type="ECO:0000259" key="17">
    <source>
        <dbReference type="PROSITE" id="PS51198"/>
    </source>
</evidence>
<evidence type="ECO:0000256" key="7">
    <source>
        <dbReference type="ARBA" id="ARBA00022839"/>
    </source>
</evidence>
<dbReference type="Proteomes" id="UP000229526">
    <property type="component" value="Unassembled WGS sequence"/>
</dbReference>
<dbReference type="GO" id="GO:0005524">
    <property type="term" value="F:ATP binding"/>
    <property type="evidence" value="ECO:0007669"/>
    <property type="project" value="UniProtKB-UniRule"/>
</dbReference>
<proteinExistence type="inferred from homology"/>
<evidence type="ECO:0000259" key="18">
    <source>
        <dbReference type="PROSITE" id="PS51217"/>
    </source>
</evidence>
<dbReference type="GO" id="GO:0000725">
    <property type="term" value="P:recombinational repair"/>
    <property type="evidence" value="ECO:0007669"/>
    <property type="project" value="TreeGrafter"/>
</dbReference>
<dbReference type="InterPro" id="IPR027417">
    <property type="entry name" value="P-loop_NTPase"/>
</dbReference>
<accession>A0A2H0UKW9</accession>
<dbReference type="Pfam" id="PF00580">
    <property type="entry name" value="UvrD-helicase"/>
    <property type="match status" value="1"/>
</dbReference>
<sequence>MQFEQELKRLNLAQRLAVETIEGPVMVIAGPGTGKTQILTLRIANILATTDTEPENILAITFTESGVAAMRKRLASIIGAPAYRVCITTFHAFCNSIIQEHAESFPRVIGSTAMTEVDQVLVLQSLVTSLKLKALRPFGNPFHYLKDILNAINEMKRENVSPEKFAKIVAEEEAVYERLDESETHHQKGAHQGKKKLEYVKKEKQIAKSKELSAVYSQYQDELGKQKRYDYTDMIMEVVRALEQDKDLLYELQEQYQYVLVDEHQDTNNAQNKLLELLLSFHDNPNLFVVGDAKQAIFRFQGASLENFLYFKNLYPEAKLIELEHNYRSTQTILDSAHGVLPSPKPLQAQAQHPKKQILLAELTSPDAELYCVAKHIQERISAGAAREEIAVLYRDNKDVLGVAKMLERLEVPFVIESNQNLFEDKEVKKLLGLLYATHHLGNQELLTALLHTDFLNIDPLDAYKLVIFVTRKKNAEKGRRLGLYDVLRSEKLLSAAGVGDPKPFLELYAKLAGWRKLSEYSNVAEVFEVVVRESGLLAHILALPNAVEALAKINTLFDEAKKLLEAHPRYSLAQFVEYLDMLREHDLLVKNTRPGRVSHAVRLMTAHGSKGQEFEYVYIVNAFDGHWGNKRRIEKLKLPVGVYTLGGSLPATPDSLYKMENNSSFTKGGGRRPEDFFKDDKDDKNADERNLFYVALTRAKREIVISYAQARADGKEQLPSQFVAEIPEGLLEKMDVSGYERELSERQEIVWTGPSFAKATEGQGRVAEKEFVRELFLERGLAVTALNNYLTCPWQWFYSNLLRVPEAQNKHLLYGTAIHAALKDFHDWRQADNKKGKAEEFLIGAFENALTRLPFSERDLAETLEKGKLALAGYYEEYKKTWNSPLLSEFAVAGVHVPVSGVKDVKELRLTGKLDAVEVLANGRDVSVIDYKTGKPKSRNELMGKTKSADGNYYRQLVFYKLLLDNYPSAGKKKYEMVSGVIDFIEPNDRGKYIREEFEIADTEVEELRSLIQAKAKEILNLDFWDNRCDAQDCRYCELRSFMR</sequence>
<reference evidence="20" key="1">
    <citation type="submission" date="2017-09" db="EMBL/GenBank/DDBJ databases">
        <title>Depth-based differentiation of microbial function through sediment-hosted aquifers and enrichment of novel symbionts in the deep terrestrial subsurface.</title>
        <authorList>
            <person name="Probst A.J."/>
            <person name="Ladd B."/>
            <person name="Jarett J.K."/>
            <person name="Geller-Mcgrath D.E."/>
            <person name="Sieber C.M.K."/>
            <person name="Emerson J.B."/>
            <person name="Anantharaman K."/>
            <person name="Thomas B.C."/>
            <person name="Malmstrom R."/>
            <person name="Stieglmeier M."/>
            <person name="Klingl A."/>
            <person name="Woyke T."/>
            <person name="Ryan C.M."/>
            <person name="Banfield J.F."/>
        </authorList>
    </citation>
    <scope>NUCLEOTIDE SEQUENCE [LARGE SCALE GENOMIC DNA]</scope>
</reference>
<feature type="domain" description="UvrD-like helicase ATP-binding" evidence="17">
    <location>
        <begin position="8"/>
        <end position="330"/>
    </location>
</feature>
<evidence type="ECO:0000313" key="20">
    <source>
        <dbReference type="Proteomes" id="UP000229526"/>
    </source>
</evidence>
<keyword evidence="8 15" id="KW-0067">ATP-binding</keyword>
<evidence type="ECO:0000256" key="1">
    <source>
        <dbReference type="ARBA" id="ARBA00009922"/>
    </source>
</evidence>
<keyword evidence="10" id="KW-0234">DNA repair</keyword>
<dbReference type="PROSITE" id="PS51198">
    <property type="entry name" value="UVRD_HELICASE_ATP_BIND"/>
    <property type="match status" value="1"/>
</dbReference>